<gene>
    <name evidence="7" type="ORF">MELLADRAFT_49207</name>
</gene>
<dbReference type="HOGENOM" id="CLU_009024_1_0_1"/>
<sequence length="700" mass="80938">MNTNLSIKHQHFIDQHNRISLLKGISISGNSKLPSNSAELNLHEPQEFFKNHRSVSFIGNPINLTDASFHLNQLKTLGFELIRLVICWESIEHFGPGEYDEEYLNYIGKLIEICEGLNLWVIIDCHQDVWSRLTGGSGAPGWTLDLVGFQLENLLETGAVTLHQFNHQNGTWPTGYQKLAAATMFTLFFAGQTFAPKRTVDRSLHSKWSKDRSGELISIETFLQESMIEAFGELADRLSEFKCVIGFEPMNEPHRGYINLYSPYRWNITTDLALYDCPNFIESLALGDGKPQSIDFYTPTWPMPAIRLNRKKLSPSVRAWKSGVECVWKEHGIWSWNQKSNQPIVLKPKYFNLDPLTGKTYDFYHQAFFPFIKKFSNHIQRKLPNVKIMVGPIPNEFYPEWKLEERPKNLVLAPHFYDLFSLVHKSFGNITLDVQAICLKRPIWEWIYFGQSGAKRNYTNQIKRIIKSAEKTIGNVPCLIGEIGMCMDLNKGEAFKTGDFTWQERQMDALICGLESNFVSFALWNYNPYNTDLHGDGWNGENFSFISSSAPKDSNGNHQPRLLKAILRPFARRIAGLPRFTRFDYETKSFEYRYQNHISVKPDTNQTEIFLPNDLYNEKSTKIEISDGTYLWKTDVQCLIWTHENEEENEVHWIKIQLKDQDPNDQTNQKGYHQLMYTVPSILIALIGIWSLVSKKNKLS</sequence>
<dbReference type="InterPro" id="IPR013780">
    <property type="entry name" value="Glyco_hydro_b"/>
</dbReference>
<evidence type="ECO:0000259" key="6">
    <source>
        <dbReference type="Pfam" id="PF18564"/>
    </source>
</evidence>
<dbReference type="KEGG" id="mlr:MELLADRAFT_49207"/>
<dbReference type="eggNOG" id="ENOG502QPU8">
    <property type="taxonomic scope" value="Eukaryota"/>
</dbReference>
<dbReference type="Gene3D" id="2.60.40.1180">
    <property type="entry name" value="Golgi alpha-mannosidase II"/>
    <property type="match status" value="1"/>
</dbReference>
<organism evidence="8">
    <name type="scientific">Melampsora larici-populina (strain 98AG31 / pathotype 3-4-7)</name>
    <name type="common">Poplar leaf rust fungus</name>
    <dbReference type="NCBI Taxonomy" id="747676"/>
    <lineage>
        <taxon>Eukaryota</taxon>
        <taxon>Fungi</taxon>
        <taxon>Dikarya</taxon>
        <taxon>Basidiomycota</taxon>
        <taxon>Pucciniomycotina</taxon>
        <taxon>Pucciniomycetes</taxon>
        <taxon>Pucciniales</taxon>
        <taxon>Melampsoraceae</taxon>
        <taxon>Melampsora</taxon>
    </lineage>
</organism>
<dbReference type="Gene3D" id="3.20.20.80">
    <property type="entry name" value="Glycosidases"/>
    <property type="match status" value="2"/>
</dbReference>
<dbReference type="GeneID" id="18928591"/>
<feature type="transmembrane region" description="Helical" evidence="4">
    <location>
        <begin position="675"/>
        <end position="693"/>
    </location>
</feature>
<dbReference type="GO" id="GO:0000272">
    <property type="term" value="P:polysaccharide catabolic process"/>
    <property type="evidence" value="ECO:0007669"/>
    <property type="project" value="InterPro"/>
</dbReference>
<evidence type="ECO:0000256" key="1">
    <source>
        <dbReference type="ARBA" id="ARBA00005641"/>
    </source>
</evidence>
<comment type="similarity">
    <text evidence="1">Belongs to the glycosyl hydrolase 5 (cellulase A) family.</text>
</comment>
<feature type="domain" description="Glycoside hydrolase family 5 C-terminal" evidence="6">
    <location>
        <begin position="568"/>
        <end position="656"/>
    </location>
</feature>
<dbReference type="InterPro" id="IPR052066">
    <property type="entry name" value="Glycosphingolipid_Hydrolases"/>
</dbReference>
<dbReference type="PANTHER" id="PTHR31308:SF5">
    <property type="entry name" value="ERGOSTERYL-BETA-GLUCOSIDASE"/>
    <property type="match status" value="1"/>
</dbReference>
<dbReference type="AlphaFoldDB" id="F4RTD1"/>
<evidence type="ECO:0000256" key="2">
    <source>
        <dbReference type="ARBA" id="ARBA00022801"/>
    </source>
</evidence>
<keyword evidence="4" id="KW-0472">Membrane</keyword>
<dbReference type="VEuPathDB" id="FungiDB:MELLADRAFT_49207"/>
<dbReference type="Pfam" id="PF00150">
    <property type="entry name" value="Cellulase"/>
    <property type="match status" value="1"/>
</dbReference>
<dbReference type="InterPro" id="IPR041036">
    <property type="entry name" value="GH5_C"/>
</dbReference>
<evidence type="ECO:0000256" key="4">
    <source>
        <dbReference type="SAM" id="Phobius"/>
    </source>
</evidence>
<dbReference type="InterPro" id="IPR001547">
    <property type="entry name" value="Glyco_hydro_5"/>
</dbReference>
<feature type="domain" description="Glycoside hydrolase family 5" evidence="5">
    <location>
        <begin position="59"/>
        <end position="130"/>
    </location>
</feature>
<keyword evidence="4" id="KW-1133">Transmembrane helix</keyword>
<dbReference type="SUPFAM" id="SSF51445">
    <property type="entry name" value="(Trans)glycosidases"/>
    <property type="match status" value="1"/>
</dbReference>
<dbReference type="GO" id="GO:1904462">
    <property type="term" value="P:ergosteryl 3-beta-D-glucoside catabolic process"/>
    <property type="evidence" value="ECO:0007669"/>
    <property type="project" value="TreeGrafter"/>
</dbReference>
<dbReference type="InParanoid" id="F4RTD1"/>
<accession>F4RTD1</accession>
<evidence type="ECO:0000313" key="7">
    <source>
        <dbReference type="EMBL" id="EGG04240.1"/>
    </source>
</evidence>
<evidence type="ECO:0000256" key="3">
    <source>
        <dbReference type="ARBA" id="ARBA00023295"/>
    </source>
</evidence>
<dbReference type="OrthoDB" id="9971853at2759"/>
<reference evidence="8" key="1">
    <citation type="journal article" date="2011" name="Proc. Natl. Acad. Sci. U.S.A.">
        <title>Obligate biotrophy features unraveled by the genomic analysis of rust fungi.</title>
        <authorList>
            <person name="Duplessis S."/>
            <person name="Cuomo C.A."/>
            <person name="Lin Y.-C."/>
            <person name="Aerts A."/>
            <person name="Tisserant E."/>
            <person name="Veneault-Fourrey C."/>
            <person name="Joly D.L."/>
            <person name="Hacquard S."/>
            <person name="Amselem J."/>
            <person name="Cantarel B.L."/>
            <person name="Chiu R."/>
            <person name="Coutinho P.M."/>
            <person name="Feau N."/>
            <person name="Field M."/>
            <person name="Frey P."/>
            <person name="Gelhaye E."/>
            <person name="Goldberg J."/>
            <person name="Grabherr M.G."/>
            <person name="Kodira C.D."/>
            <person name="Kohler A."/>
            <person name="Kuees U."/>
            <person name="Lindquist E.A."/>
            <person name="Lucas S.M."/>
            <person name="Mago R."/>
            <person name="Mauceli E."/>
            <person name="Morin E."/>
            <person name="Murat C."/>
            <person name="Pangilinan J.L."/>
            <person name="Park R."/>
            <person name="Pearson M."/>
            <person name="Quesneville H."/>
            <person name="Rouhier N."/>
            <person name="Sakthikumar S."/>
            <person name="Salamov A.A."/>
            <person name="Schmutz J."/>
            <person name="Selles B."/>
            <person name="Shapiro H."/>
            <person name="Tanguay P."/>
            <person name="Tuskan G.A."/>
            <person name="Henrissat B."/>
            <person name="Van de Peer Y."/>
            <person name="Rouze P."/>
            <person name="Ellis J.G."/>
            <person name="Dodds P.N."/>
            <person name="Schein J.E."/>
            <person name="Zhong S."/>
            <person name="Hamelin R.C."/>
            <person name="Grigoriev I.V."/>
            <person name="Szabo L.J."/>
            <person name="Martin F."/>
        </authorList>
    </citation>
    <scope>NUCLEOTIDE SEQUENCE [LARGE SCALE GENOMIC DNA]</scope>
    <source>
        <strain evidence="8">98AG31 / pathotype 3-4-7</strain>
    </source>
</reference>
<evidence type="ECO:0000313" key="8">
    <source>
        <dbReference type="Proteomes" id="UP000001072"/>
    </source>
</evidence>
<protein>
    <submittedName>
        <fullName evidence="7">Family 5 glycoside hydrolase</fullName>
    </submittedName>
</protein>
<keyword evidence="2 7" id="KW-0378">Hydrolase</keyword>
<dbReference type="InterPro" id="IPR017853">
    <property type="entry name" value="GH"/>
</dbReference>
<name>F4RTD1_MELLP</name>
<dbReference type="Proteomes" id="UP000001072">
    <property type="component" value="Unassembled WGS sequence"/>
</dbReference>
<dbReference type="Pfam" id="PF18564">
    <property type="entry name" value="Glyco_hydro_5_C"/>
    <property type="match status" value="1"/>
</dbReference>
<proteinExistence type="inferred from homology"/>
<keyword evidence="8" id="KW-1185">Reference proteome</keyword>
<dbReference type="PANTHER" id="PTHR31308">
    <property type="match status" value="1"/>
</dbReference>
<keyword evidence="3" id="KW-0326">Glycosidase</keyword>
<keyword evidence="4" id="KW-0812">Transmembrane</keyword>
<dbReference type="RefSeq" id="XP_007412369.1">
    <property type="nucleotide sequence ID" value="XM_007412307.1"/>
</dbReference>
<evidence type="ECO:0000259" key="5">
    <source>
        <dbReference type="Pfam" id="PF00150"/>
    </source>
</evidence>
<dbReference type="GO" id="GO:0050295">
    <property type="term" value="F:steryl-beta-glucosidase activity"/>
    <property type="evidence" value="ECO:0007669"/>
    <property type="project" value="TreeGrafter"/>
</dbReference>
<dbReference type="EMBL" id="GL883119">
    <property type="protein sequence ID" value="EGG04240.1"/>
    <property type="molecule type" value="Genomic_DNA"/>
</dbReference>